<accession>T0ZZL6</accession>
<organism evidence="1">
    <name type="scientific">mine drainage metagenome</name>
    <dbReference type="NCBI Taxonomy" id="410659"/>
    <lineage>
        <taxon>unclassified sequences</taxon>
        <taxon>metagenomes</taxon>
        <taxon>ecological metagenomes</taxon>
    </lineage>
</organism>
<protein>
    <submittedName>
        <fullName evidence="1">Helicase domain-containing protein</fullName>
    </submittedName>
</protein>
<proteinExistence type="predicted"/>
<keyword evidence="1" id="KW-0378">Hydrolase</keyword>
<dbReference type="GO" id="GO:0004386">
    <property type="term" value="F:helicase activity"/>
    <property type="evidence" value="ECO:0007669"/>
    <property type="project" value="UniProtKB-KW"/>
</dbReference>
<dbReference type="EMBL" id="AUZX01009937">
    <property type="protein sequence ID" value="EQD50067.1"/>
    <property type="molecule type" value="Genomic_DNA"/>
</dbReference>
<gene>
    <name evidence="1" type="ORF">B1A_13572</name>
</gene>
<keyword evidence="1" id="KW-0347">Helicase</keyword>
<dbReference type="AlphaFoldDB" id="T0ZZL6"/>
<reference evidence="1" key="1">
    <citation type="submission" date="2013-08" db="EMBL/GenBank/DDBJ databases">
        <authorList>
            <person name="Mendez C."/>
            <person name="Richter M."/>
            <person name="Ferrer M."/>
            <person name="Sanchez J."/>
        </authorList>
    </citation>
    <scope>NUCLEOTIDE SEQUENCE</scope>
</reference>
<sequence length="232" mass="26825">TRHFLLMTATPHNGKEEDFQLFMSLLDSDRFYGKFRDGAHKVDVTDLMRRMVKEDMLRFDGTRLFPERRAYTTNYKLSDPEAALYVAVTDYVKEEMNRADQLDGQRKGTVGFALTALQRRLASSPEAIYQSLKRRRHKLTRRVEEEKLRQRGQSLAETLGPNGVNNAPEDIWESDDALSPDDYENFEEAVVDQATAAQTIQELEAEIIILEGLEERARQVVHSGQDRKWDEL</sequence>
<keyword evidence="1" id="KW-0547">Nucleotide-binding</keyword>
<evidence type="ECO:0000313" key="1">
    <source>
        <dbReference type="EMBL" id="EQD50067.1"/>
    </source>
</evidence>
<feature type="non-terminal residue" evidence="1">
    <location>
        <position position="1"/>
    </location>
</feature>
<keyword evidence="1" id="KW-0067">ATP-binding</keyword>
<reference evidence="1" key="2">
    <citation type="journal article" date="2014" name="ISME J.">
        <title>Microbial stratification in low pH oxic and suboxic macroscopic growths along an acid mine drainage.</title>
        <authorList>
            <person name="Mendez-Garcia C."/>
            <person name="Mesa V."/>
            <person name="Sprenger R.R."/>
            <person name="Richter M."/>
            <person name="Diez M.S."/>
            <person name="Solano J."/>
            <person name="Bargiela R."/>
            <person name="Golyshina O.V."/>
            <person name="Manteca A."/>
            <person name="Ramos J.L."/>
            <person name="Gallego J.R."/>
            <person name="Llorente I."/>
            <person name="Martins Dos Santos V.A."/>
            <person name="Jensen O.N."/>
            <person name="Pelaez A.I."/>
            <person name="Sanchez J."/>
            <person name="Ferrer M."/>
        </authorList>
    </citation>
    <scope>NUCLEOTIDE SEQUENCE</scope>
</reference>
<dbReference type="InterPro" id="IPR038718">
    <property type="entry name" value="SNF2-like_sf"/>
</dbReference>
<dbReference type="Gene3D" id="3.40.50.10810">
    <property type="entry name" value="Tandem AAA-ATPase domain"/>
    <property type="match status" value="1"/>
</dbReference>
<name>T0ZZL6_9ZZZZ</name>
<comment type="caution">
    <text evidence="1">The sequence shown here is derived from an EMBL/GenBank/DDBJ whole genome shotgun (WGS) entry which is preliminary data.</text>
</comment>
<feature type="non-terminal residue" evidence="1">
    <location>
        <position position="232"/>
    </location>
</feature>